<keyword evidence="1" id="KW-0808">Transferase</keyword>
<dbReference type="InterPro" id="IPR033904">
    <property type="entry name" value="Trans_IPPS_HH"/>
</dbReference>
<sequence length="280" mass="32888">MTSLKLYNEVCKTMSTNMTYAYSTSFSMGIRLFEPAYRAPICAIYGFVRIVDEIVDTFHHIDKAYYLETVKNEVYQAIENKISINPILHAFQQVVHEYQIDHEYIDAFLHSMSMDIEKKNFSKEEYDIYIYGSAEVVGLMCLKVFVKGRSDAFETLKYGARKLGSAFQKINFLRDIGSDHNERGRFYFPGIHISSFNEQEKHNIEEEIRKEFEEAYLGIKGLPMGSRLGVYVAYRYYMQLLNRLTKVSASNILKQRFRVSDTMKIYILVKSIIMHRFRFI</sequence>
<dbReference type="Proteomes" id="UP000808349">
    <property type="component" value="Unassembled WGS sequence"/>
</dbReference>
<protein>
    <submittedName>
        <fullName evidence="2">Phytoene/squalene synthase family protein</fullName>
    </submittedName>
</protein>
<dbReference type="SFLD" id="SFLDG01212">
    <property type="entry name" value="Phytoene_synthase_like"/>
    <property type="match status" value="1"/>
</dbReference>
<accession>A0A9D7S7A1</accession>
<reference evidence="2 3" key="1">
    <citation type="submission" date="2020-10" db="EMBL/GenBank/DDBJ databases">
        <title>Connecting structure to function with the recovery of over 1000 high-quality activated sludge metagenome-assembled genomes encoding full-length rRNA genes using long-read sequencing.</title>
        <authorList>
            <person name="Singleton C.M."/>
            <person name="Petriglieri F."/>
            <person name="Kristensen J.M."/>
            <person name="Kirkegaard R.H."/>
            <person name="Michaelsen T.Y."/>
            <person name="Andersen M.H."/>
            <person name="Karst S.M."/>
            <person name="Dueholm M.S."/>
            <person name="Nielsen P.H."/>
            <person name="Albertsen M."/>
        </authorList>
    </citation>
    <scope>NUCLEOTIDE SEQUENCE [LARGE SCALE GENOMIC DNA]</scope>
    <source>
        <strain evidence="2">Ribe_18-Q3-R11-54_BAT3C.373</strain>
    </source>
</reference>
<dbReference type="PROSITE" id="PS01045">
    <property type="entry name" value="SQUALEN_PHYTOEN_SYN_2"/>
    <property type="match status" value="1"/>
</dbReference>
<dbReference type="SFLD" id="SFLDG01018">
    <property type="entry name" value="Squalene/Phytoene_Synthase_Lik"/>
    <property type="match status" value="1"/>
</dbReference>
<evidence type="ECO:0000313" key="3">
    <source>
        <dbReference type="Proteomes" id="UP000808349"/>
    </source>
</evidence>
<dbReference type="InterPro" id="IPR002060">
    <property type="entry name" value="Squ/phyt_synthse"/>
</dbReference>
<dbReference type="GO" id="GO:0004311">
    <property type="term" value="F:geranylgeranyl diphosphate synthase activity"/>
    <property type="evidence" value="ECO:0007669"/>
    <property type="project" value="InterPro"/>
</dbReference>
<dbReference type="PANTHER" id="PTHR31480">
    <property type="entry name" value="BIFUNCTIONAL LYCOPENE CYCLASE/PHYTOENE SYNTHASE"/>
    <property type="match status" value="1"/>
</dbReference>
<name>A0A9D7S7A1_9BACT</name>
<dbReference type="Gene3D" id="1.10.600.10">
    <property type="entry name" value="Farnesyl Diphosphate Synthase"/>
    <property type="match status" value="1"/>
</dbReference>
<dbReference type="SFLD" id="SFLDS00005">
    <property type="entry name" value="Isoprenoid_Synthase_Type_I"/>
    <property type="match status" value="1"/>
</dbReference>
<evidence type="ECO:0000313" key="2">
    <source>
        <dbReference type="EMBL" id="MBK9717210.1"/>
    </source>
</evidence>
<comment type="caution">
    <text evidence="2">The sequence shown here is derived from an EMBL/GenBank/DDBJ whole genome shotgun (WGS) entry which is preliminary data.</text>
</comment>
<dbReference type="EMBL" id="JADKFW010000004">
    <property type="protein sequence ID" value="MBK9717210.1"/>
    <property type="molecule type" value="Genomic_DNA"/>
</dbReference>
<dbReference type="Pfam" id="PF00494">
    <property type="entry name" value="SQS_PSY"/>
    <property type="match status" value="1"/>
</dbReference>
<dbReference type="CDD" id="cd00683">
    <property type="entry name" value="Trans_IPPS_HH"/>
    <property type="match status" value="1"/>
</dbReference>
<dbReference type="SUPFAM" id="SSF48576">
    <property type="entry name" value="Terpenoid synthases"/>
    <property type="match status" value="1"/>
</dbReference>
<dbReference type="GO" id="GO:0016117">
    <property type="term" value="P:carotenoid biosynthetic process"/>
    <property type="evidence" value="ECO:0007669"/>
    <property type="project" value="UniProtKB-ARBA"/>
</dbReference>
<evidence type="ECO:0000256" key="1">
    <source>
        <dbReference type="ARBA" id="ARBA00022679"/>
    </source>
</evidence>
<dbReference type="InterPro" id="IPR044843">
    <property type="entry name" value="Trans_IPPS_bact-type"/>
</dbReference>
<organism evidence="2 3">
    <name type="scientific">Candidatus Defluviibacterium haderslevense</name>
    <dbReference type="NCBI Taxonomy" id="2981993"/>
    <lineage>
        <taxon>Bacteria</taxon>
        <taxon>Pseudomonadati</taxon>
        <taxon>Bacteroidota</taxon>
        <taxon>Saprospiria</taxon>
        <taxon>Saprospirales</taxon>
        <taxon>Saprospiraceae</taxon>
        <taxon>Candidatus Defluviibacterium</taxon>
    </lineage>
</organism>
<dbReference type="AlphaFoldDB" id="A0A9D7S7A1"/>
<gene>
    <name evidence="2" type="ORF">IPO85_06800</name>
</gene>
<dbReference type="InterPro" id="IPR008949">
    <property type="entry name" value="Isoprenoid_synthase_dom_sf"/>
</dbReference>
<proteinExistence type="predicted"/>
<dbReference type="GO" id="GO:0051996">
    <property type="term" value="F:squalene synthase [NAD(P)H] activity"/>
    <property type="evidence" value="ECO:0007669"/>
    <property type="project" value="InterPro"/>
</dbReference>
<dbReference type="InterPro" id="IPR019845">
    <property type="entry name" value="Squalene/phytoene_synthase_CS"/>
</dbReference>